<name>A0A813JNM5_POLGL</name>
<sequence length="342" mass="38173">VLHPNPGFVSRWLADRLREQGFEPEAWKTGRRAKNSQACPSLHCLCVLFSPACSLRLCFCLFVFVVAATQVGDGELLSAQALRAMPQVCAGPVSDIWESLWPGKATASKIIIIGCGILKEEPTQPLLDKGAGGLFIDMDKTRVRHAIFNMAAPNRLILNMSVQAHHMRHLVKEHRSFAEGAEVIQVDIDTVDGPVMNALLEVTSPVALVVELREFLPMPFRYSCLTTDTKGLAWGGSNLAYWLHALGLRGFYLARMDERDAVFLHKSISSPQTRSHLLGAMGCYLSMHAFHFEPTALISGSIDDAWTRTQHYWMESNPHDVMDEVWQNLTSWKGDIQFSLEL</sequence>
<evidence type="ECO:0000313" key="1">
    <source>
        <dbReference type="EMBL" id="CAE8679763.1"/>
    </source>
</evidence>
<organism evidence="1 2">
    <name type="scientific">Polarella glacialis</name>
    <name type="common">Dinoflagellate</name>
    <dbReference type="NCBI Taxonomy" id="89957"/>
    <lineage>
        <taxon>Eukaryota</taxon>
        <taxon>Sar</taxon>
        <taxon>Alveolata</taxon>
        <taxon>Dinophyceae</taxon>
        <taxon>Suessiales</taxon>
        <taxon>Suessiaceae</taxon>
        <taxon>Polarella</taxon>
    </lineage>
</organism>
<protein>
    <submittedName>
        <fullName evidence="1">Uncharacterized protein</fullName>
    </submittedName>
</protein>
<proteinExistence type="predicted"/>
<dbReference type="EMBL" id="CAJNNW010025797">
    <property type="protein sequence ID" value="CAE8679763.1"/>
    <property type="molecule type" value="Genomic_DNA"/>
</dbReference>
<gene>
    <name evidence="1" type="ORF">PGLA2088_LOCUS21536</name>
</gene>
<comment type="caution">
    <text evidence="1">The sequence shown here is derived from an EMBL/GenBank/DDBJ whole genome shotgun (WGS) entry which is preliminary data.</text>
</comment>
<dbReference type="AlphaFoldDB" id="A0A813JNM5"/>
<reference evidence="1" key="1">
    <citation type="submission" date="2021-02" db="EMBL/GenBank/DDBJ databases">
        <authorList>
            <person name="Dougan E. K."/>
            <person name="Rhodes N."/>
            <person name="Thang M."/>
            <person name="Chan C."/>
        </authorList>
    </citation>
    <scope>NUCLEOTIDE SEQUENCE</scope>
</reference>
<dbReference type="Proteomes" id="UP000626109">
    <property type="component" value="Unassembled WGS sequence"/>
</dbReference>
<accession>A0A813JNM5</accession>
<evidence type="ECO:0000313" key="2">
    <source>
        <dbReference type="Proteomes" id="UP000626109"/>
    </source>
</evidence>
<feature type="non-terminal residue" evidence="1">
    <location>
        <position position="342"/>
    </location>
</feature>